<protein>
    <recommendedName>
        <fullName evidence="6">Delta(24)-sterol reductase</fullName>
        <ecNumber evidence="5">1.3.1.72</ecNumber>
    </recommendedName>
    <alternativeName>
        <fullName evidence="26">24-dehydrocholesterol reductase</fullName>
    </alternativeName>
    <alternativeName>
        <fullName evidence="27">3-beta-hydroxysterol Delta-24-reductase</fullName>
    </alternativeName>
</protein>
<evidence type="ECO:0000256" key="15">
    <source>
        <dbReference type="ARBA" id="ARBA00022989"/>
    </source>
</evidence>
<dbReference type="GO" id="GO:0071949">
    <property type="term" value="F:FAD binding"/>
    <property type="evidence" value="ECO:0007669"/>
    <property type="project" value="InterPro"/>
</dbReference>
<keyword evidence="8" id="KW-0153">Cholesterol metabolism</keyword>
<dbReference type="Pfam" id="PF01565">
    <property type="entry name" value="FAD_binding_4"/>
    <property type="match status" value="1"/>
</dbReference>
<dbReference type="InterPro" id="IPR016169">
    <property type="entry name" value="FAD-bd_PCMH_sub2"/>
</dbReference>
<name>A0A1D2MFS4_ORCCI</name>
<dbReference type="EMBL" id="LJIJ01001403">
    <property type="protein sequence ID" value="ODM91838.1"/>
    <property type="molecule type" value="Genomic_DNA"/>
</dbReference>
<comment type="function">
    <text evidence="25">Catalyzes the reduction of the delta-24 double bond of sterol intermediates during cholesterol biosynthesis. In addition to its cholesterol-synthesizing activity, can protect cells from oxidative stress by reducing caspase 3 activity during apoptosis induced by oxidative stress. Also protects against amyloid-beta peptide-induced apoptosis.</text>
</comment>
<dbReference type="OMA" id="WVGRSAF"/>
<keyword evidence="11" id="KW-0732">Signal</keyword>
<dbReference type="STRING" id="48709.A0A1D2MFS4"/>
<proteinExistence type="predicted"/>
<evidence type="ECO:0000256" key="4">
    <source>
        <dbReference type="ARBA" id="ARBA00004389"/>
    </source>
</evidence>
<keyword evidence="19 28" id="KW-0472">Membrane</keyword>
<evidence type="ECO:0000256" key="17">
    <source>
        <dbReference type="ARBA" id="ARBA00023034"/>
    </source>
</evidence>
<dbReference type="GO" id="GO:0005777">
    <property type="term" value="C:peroxisome"/>
    <property type="evidence" value="ECO:0007669"/>
    <property type="project" value="UniProtKB-SubCell"/>
</dbReference>
<comment type="catalytic activity">
    <reaction evidence="23">
        <text>lanosterol + NADPH + H(+) = 24,25-dihydrolanosterol + NADP(+)</text>
        <dbReference type="Rhea" id="RHEA:33919"/>
        <dbReference type="ChEBI" id="CHEBI:15378"/>
        <dbReference type="ChEBI" id="CHEBI:16521"/>
        <dbReference type="ChEBI" id="CHEBI:28113"/>
        <dbReference type="ChEBI" id="CHEBI:57783"/>
        <dbReference type="ChEBI" id="CHEBI:58349"/>
    </reaction>
    <physiologicalReaction direction="left-to-right" evidence="23">
        <dbReference type="Rhea" id="RHEA:33920"/>
    </physiologicalReaction>
</comment>
<evidence type="ECO:0000256" key="14">
    <source>
        <dbReference type="ARBA" id="ARBA00022857"/>
    </source>
</evidence>
<keyword evidence="13" id="KW-0274">FAD</keyword>
<comment type="cofactor">
    <cofactor evidence="1">
        <name>FAD</name>
        <dbReference type="ChEBI" id="CHEBI:57692"/>
    </cofactor>
</comment>
<evidence type="ECO:0000256" key="11">
    <source>
        <dbReference type="ARBA" id="ARBA00022729"/>
    </source>
</evidence>
<evidence type="ECO:0000256" key="20">
    <source>
        <dbReference type="ARBA" id="ARBA00023140"/>
    </source>
</evidence>
<evidence type="ECO:0000313" key="30">
    <source>
        <dbReference type="EMBL" id="ODM91838.1"/>
    </source>
</evidence>
<dbReference type="GO" id="GO:0050614">
    <property type="term" value="F:Delta24-sterol reductase activity"/>
    <property type="evidence" value="ECO:0007669"/>
    <property type="project" value="UniProtKB-EC"/>
</dbReference>
<evidence type="ECO:0000259" key="29">
    <source>
        <dbReference type="PROSITE" id="PS51387"/>
    </source>
</evidence>
<dbReference type="OrthoDB" id="415825at2759"/>
<evidence type="ECO:0000256" key="18">
    <source>
        <dbReference type="ARBA" id="ARBA00023098"/>
    </source>
</evidence>
<feature type="transmembrane region" description="Helical" evidence="28">
    <location>
        <begin position="20"/>
        <end position="40"/>
    </location>
</feature>
<comment type="caution">
    <text evidence="30">The sequence shown here is derived from an EMBL/GenBank/DDBJ whole genome shotgun (WGS) entry which is preliminary data.</text>
</comment>
<dbReference type="AlphaFoldDB" id="A0A1D2MFS4"/>
<dbReference type="GO" id="GO:0000139">
    <property type="term" value="C:Golgi membrane"/>
    <property type="evidence" value="ECO:0007669"/>
    <property type="project" value="UniProtKB-SubCell"/>
</dbReference>
<evidence type="ECO:0000256" key="16">
    <source>
        <dbReference type="ARBA" id="ARBA00023002"/>
    </source>
</evidence>
<sequence>MGISNLINGVIEHIVIHYRWVLVCFFLLPASFVYDIYTYIRTWIVFHMASAPKLHDKKVKDVQRQVKEWIREGKKVPMCTARPGWQVMSFRIPKYKDTFFNVKVNLVDILEIDVHRQVVKIEPLATMGQLTATLEPLGWSIPVLPELDDLTVGGLVMGTGIETSSHKYGLFQHICVSYELVLADGQVVTCSKDQNPDLFYAVPWSYGTLGFLTAVEIKIVPANRFVKLEYFPVHSMEHAVETFQKQTMKEDGNQFVEAVMFNRDQWVVMVGNMVTSAEPGKLNRIGLWHKPWFFKHIESFLRSGNGLEYIPLRDYYHRHSRSIFWEIQDIIPFGNNVIFRYLFGWMIPPKVSLLKLTQPAAVKKLYETQHMVQDMLVPLTKLKDSIECFDRETKIYPVWLCPFRLPNDPGFLHPDGNQEEMYVDIGLYGVPKVPTFNAEATTRRIEKFVRDNCGFQMLYADTYMTREEFKKMFDHQLYDKMRTKYQCSEAFPEVYDKVNRTARS</sequence>
<keyword evidence="14" id="KW-0521">NADP</keyword>
<evidence type="ECO:0000256" key="12">
    <source>
        <dbReference type="ARBA" id="ARBA00022824"/>
    </source>
</evidence>
<keyword evidence="17" id="KW-0333">Golgi apparatus</keyword>
<keyword evidence="7" id="KW-0444">Lipid biosynthesis</keyword>
<keyword evidence="12" id="KW-0256">Endoplasmic reticulum</keyword>
<keyword evidence="10 28" id="KW-0812">Transmembrane</keyword>
<evidence type="ECO:0000256" key="27">
    <source>
        <dbReference type="ARBA" id="ARBA00080612"/>
    </source>
</evidence>
<evidence type="ECO:0000256" key="22">
    <source>
        <dbReference type="ARBA" id="ARBA00023221"/>
    </source>
</evidence>
<dbReference type="GO" id="GO:0000246">
    <property type="term" value="F:Delta24(24-1) sterol reductase activity"/>
    <property type="evidence" value="ECO:0007669"/>
    <property type="project" value="TreeGrafter"/>
</dbReference>
<evidence type="ECO:0000256" key="23">
    <source>
        <dbReference type="ARBA" id="ARBA00051033"/>
    </source>
</evidence>
<dbReference type="SUPFAM" id="SSF56176">
    <property type="entry name" value="FAD-binding/transporter-associated domain-like"/>
    <property type="match status" value="1"/>
</dbReference>
<evidence type="ECO:0000256" key="7">
    <source>
        <dbReference type="ARBA" id="ARBA00022516"/>
    </source>
</evidence>
<keyword evidence="22" id="KW-0753">Steroid metabolism</keyword>
<keyword evidence="21" id="KW-1207">Sterol metabolism</keyword>
<keyword evidence="31" id="KW-1185">Reference proteome</keyword>
<evidence type="ECO:0000256" key="6">
    <source>
        <dbReference type="ARBA" id="ARBA00019086"/>
    </source>
</evidence>
<evidence type="ECO:0000256" key="26">
    <source>
        <dbReference type="ARBA" id="ARBA00078485"/>
    </source>
</evidence>
<dbReference type="PANTHER" id="PTHR10801">
    <property type="entry name" value="24-DEHYDROCHOLESTEROL REDUCTASE"/>
    <property type="match status" value="1"/>
</dbReference>
<dbReference type="Proteomes" id="UP000094527">
    <property type="component" value="Unassembled WGS sequence"/>
</dbReference>
<dbReference type="SUPFAM" id="SSF55103">
    <property type="entry name" value="FAD-linked oxidases, C-terminal domain"/>
    <property type="match status" value="1"/>
</dbReference>
<keyword evidence="18" id="KW-0443">Lipid metabolism</keyword>
<accession>A0A1D2MFS4</accession>
<evidence type="ECO:0000256" key="8">
    <source>
        <dbReference type="ARBA" id="ARBA00022548"/>
    </source>
</evidence>
<feature type="domain" description="FAD-binding PCMH-type" evidence="29">
    <location>
        <begin position="46"/>
        <end position="222"/>
    </location>
</feature>
<evidence type="ECO:0000256" key="19">
    <source>
        <dbReference type="ARBA" id="ARBA00023136"/>
    </source>
</evidence>
<comment type="subcellular location">
    <subcellularLocation>
        <location evidence="4">Endoplasmic reticulum membrane</location>
        <topology evidence="4">Single-pass membrane protein</topology>
    </subcellularLocation>
    <subcellularLocation>
        <location evidence="2">Golgi apparatus membrane</location>
        <topology evidence="2">Single-pass membrane protein</topology>
    </subcellularLocation>
    <subcellularLocation>
        <location evidence="3">Peroxisome</location>
    </subcellularLocation>
</comment>
<dbReference type="InterPro" id="IPR040165">
    <property type="entry name" value="Diminuto-like"/>
</dbReference>
<dbReference type="InterPro" id="IPR036318">
    <property type="entry name" value="FAD-bd_PCMH-like_sf"/>
</dbReference>
<evidence type="ECO:0000256" key="24">
    <source>
        <dbReference type="ARBA" id="ARBA00052927"/>
    </source>
</evidence>
<evidence type="ECO:0000256" key="28">
    <source>
        <dbReference type="SAM" id="Phobius"/>
    </source>
</evidence>
<evidence type="ECO:0000256" key="2">
    <source>
        <dbReference type="ARBA" id="ARBA00004194"/>
    </source>
</evidence>
<organism evidence="30 31">
    <name type="scientific">Orchesella cincta</name>
    <name type="common">Springtail</name>
    <name type="synonym">Podura cincta</name>
    <dbReference type="NCBI Taxonomy" id="48709"/>
    <lineage>
        <taxon>Eukaryota</taxon>
        <taxon>Metazoa</taxon>
        <taxon>Ecdysozoa</taxon>
        <taxon>Arthropoda</taxon>
        <taxon>Hexapoda</taxon>
        <taxon>Collembola</taxon>
        <taxon>Entomobryomorpha</taxon>
        <taxon>Entomobryoidea</taxon>
        <taxon>Orchesellidae</taxon>
        <taxon>Orchesellinae</taxon>
        <taxon>Orchesella</taxon>
    </lineage>
</organism>
<keyword evidence="20" id="KW-0576">Peroxisome</keyword>
<dbReference type="PROSITE" id="PS51387">
    <property type="entry name" value="FAD_PCMH"/>
    <property type="match status" value="1"/>
</dbReference>
<evidence type="ECO:0000256" key="10">
    <source>
        <dbReference type="ARBA" id="ARBA00022692"/>
    </source>
</evidence>
<dbReference type="FunFam" id="3.30.465.10:FF:000032">
    <property type="entry name" value="Delta(24)-sterol reductase"/>
    <property type="match status" value="1"/>
</dbReference>
<gene>
    <name evidence="30" type="ORF">Ocin01_14842</name>
</gene>
<evidence type="ECO:0000256" key="9">
    <source>
        <dbReference type="ARBA" id="ARBA00022630"/>
    </source>
</evidence>
<dbReference type="GO" id="GO:0008203">
    <property type="term" value="P:cholesterol metabolic process"/>
    <property type="evidence" value="ECO:0007669"/>
    <property type="project" value="UniProtKB-KW"/>
</dbReference>
<evidence type="ECO:0000256" key="5">
    <source>
        <dbReference type="ARBA" id="ARBA00012405"/>
    </source>
</evidence>
<evidence type="ECO:0000256" key="25">
    <source>
        <dbReference type="ARBA" id="ARBA00056986"/>
    </source>
</evidence>
<reference evidence="30 31" key="1">
    <citation type="journal article" date="2016" name="Genome Biol. Evol.">
        <title>Gene Family Evolution Reflects Adaptation to Soil Environmental Stressors in the Genome of the Collembolan Orchesella cincta.</title>
        <authorList>
            <person name="Faddeeva-Vakhrusheva A."/>
            <person name="Derks M.F."/>
            <person name="Anvar S.Y."/>
            <person name="Agamennone V."/>
            <person name="Suring W."/>
            <person name="Smit S."/>
            <person name="van Straalen N.M."/>
            <person name="Roelofs D."/>
        </authorList>
    </citation>
    <scope>NUCLEOTIDE SEQUENCE [LARGE SCALE GENOMIC DNA]</scope>
    <source>
        <tissue evidence="30">Mixed pool</tissue>
    </source>
</reference>
<dbReference type="EC" id="1.3.1.72" evidence="5"/>
<comment type="catalytic activity">
    <reaction evidence="24">
        <text>5alpha-cholest-8-en-3beta-ol + NADP(+) = zymosterol + NADPH + H(+)</text>
        <dbReference type="Rhea" id="RHEA:36399"/>
        <dbReference type="ChEBI" id="CHEBI:15378"/>
        <dbReference type="ChEBI" id="CHEBI:16608"/>
        <dbReference type="ChEBI" id="CHEBI:18252"/>
        <dbReference type="ChEBI" id="CHEBI:57783"/>
        <dbReference type="ChEBI" id="CHEBI:58349"/>
        <dbReference type="EC" id="1.3.1.72"/>
    </reaction>
    <physiologicalReaction direction="right-to-left" evidence="24">
        <dbReference type="Rhea" id="RHEA:36401"/>
    </physiologicalReaction>
</comment>
<keyword evidence="15 28" id="KW-1133">Transmembrane helix</keyword>
<dbReference type="InterPro" id="IPR006094">
    <property type="entry name" value="Oxid_FAD_bind_N"/>
</dbReference>
<dbReference type="InterPro" id="IPR016166">
    <property type="entry name" value="FAD-bd_PCMH"/>
</dbReference>
<dbReference type="PANTHER" id="PTHR10801:SF0">
    <property type="entry name" value="DELTA(24)-STEROL REDUCTASE"/>
    <property type="match status" value="1"/>
</dbReference>
<evidence type="ECO:0000256" key="3">
    <source>
        <dbReference type="ARBA" id="ARBA00004275"/>
    </source>
</evidence>
<evidence type="ECO:0000256" key="13">
    <source>
        <dbReference type="ARBA" id="ARBA00022827"/>
    </source>
</evidence>
<evidence type="ECO:0000256" key="1">
    <source>
        <dbReference type="ARBA" id="ARBA00001974"/>
    </source>
</evidence>
<dbReference type="InterPro" id="IPR016164">
    <property type="entry name" value="FAD-linked_Oxase-like_C"/>
</dbReference>
<dbReference type="GO" id="GO:0005789">
    <property type="term" value="C:endoplasmic reticulum membrane"/>
    <property type="evidence" value="ECO:0007669"/>
    <property type="project" value="UniProtKB-SubCell"/>
</dbReference>
<dbReference type="Gene3D" id="3.30.465.10">
    <property type="match status" value="1"/>
</dbReference>
<keyword evidence="9" id="KW-0285">Flavoprotein</keyword>
<evidence type="ECO:0000313" key="31">
    <source>
        <dbReference type="Proteomes" id="UP000094527"/>
    </source>
</evidence>
<keyword evidence="16" id="KW-0560">Oxidoreductase</keyword>
<evidence type="ECO:0000256" key="21">
    <source>
        <dbReference type="ARBA" id="ARBA00023166"/>
    </source>
</evidence>